<dbReference type="PANTHER" id="PTHR48032">
    <property type="entry name" value="RNA-BINDING PROTEIN MUSASHI HOMOLOG RBP6"/>
    <property type="match status" value="1"/>
</dbReference>
<feature type="compositionally biased region" description="Low complexity" evidence="6">
    <location>
        <begin position="289"/>
        <end position="310"/>
    </location>
</feature>
<keyword evidence="2" id="KW-0963">Cytoplasm</keyword>
<gene>
    <name evidence="8" type="ORF">V9T40_011197</name>
</gene>
<dbReference type="SMART" id="SM00360">
    <property type="entry name" value="RRM"/>
    <property type="match status" value="2"/>
</dbReference>
<evidence type="ECO:0000259" key="7">
    <source>
        <dbReference type="PROSITE" id="PS50102"/>
    </source>
</evidence>
<keyword evidence="4 5" id="KW-0694">RNA-binding</keyword>
<dbReference type="PROSITE" id="PS50102">
    <property type="entry name" value="RRM"/>
    <property type="match status" value="2"/>
</dbReference>
<feature type="domain" description="RRM" evidence="7">
    <location>
        <begin position="105"/>
        <end position="187"/>
    </location>
</feature>
<dbReference type="EMBL" id="JBBCAQ010000037">
    <property type="protein sequence ID" value="KAK7574006.1"/>
    <property type="molecule type" value="Genomic_DNA"/>
</dbReference>
<dbReference type="CDD" id="cd12325">
    <property type="entry name" value="RRM1_hnRNPA_hnRNPD_like"/>
    <property type="match status" value="1"/>
</dbReference>
<dbReference type="AlphaFoldDB" id="A0AAN9TJJ0"/>
<name>A0AAN9TJJ0_9HEMI</name>
<dbReference type="GO" id="GO:0006417">
    <property type="term" value="P:regulation of translation"/>
    <property type="evidence" value="ECO:0007669"/>
    <property type="project" value="TreeGrafter"/>
</dbReference>
<dbReference type="SUPFAM" id="SSF54928">
    <property type="entry name" value="RNA-binding domain, RBD"/>
    <property type="match status" value="2"/>
</dbReference>
<comment type="subcellular location">
    <subcellularLocation>
        <location evidence="1">Cytoplasm</location>
    </subcellularLocation>
</comment>
<dbReference type="InterPro" id="IPR012677">
    <property type="entry name" value="Nucleotide-bd_a/b_plait_sf"/>
</dbReference>
<dbReference type="GO" id="GO:0003729">
    <property type="term" value="F:mRNA binding"/>
    <property type="evidence" value="ECO:0007669"/>
    <property type="project" value="TreeGrafter"/>
</dbReference>
<evidence type="ECO:0000313" key="9">
    <source>
        <dbReference type="Proteomes" id="UP001367676"/>
    </source>
</evidence>
<dbReference type="PANTHER" id="PTHR48032:SF18">
    <property type="entry name" value="RRM DOMAIN-CONTAINING PROTEIN"/>
    <property type="match status" value="1"/>
</dbReference>
<evidence type="ECO:0000256" key="4">
    <source>
        <dbReference type="ARBA" id="ARBA00022884"/>
    </source>
</evidence>
<feature type="region of interest" description="Disordered" evidence="6">
    <location>
        <begin position="357"/>
        <end position="383"/>
    </location>
</feature>
<accession>A0AAN9TJJ0</accession>
<sequence length="395" mass="42377">MINRVKPDVEDDERGKLFIGGLSWETTQEDLQRYFGRFGEVIDCVVMKNSESGRSRGFGFVTFADPANVDVVLRSGPHVLDSRTIDPKPCNPRSLQRKKNNVNYPKVFLGGLPTTCTETDLRNVFSRFGSVMEVVIMYDQEKKKSRGFGFLSFETEDAVDRCVMEHFVTVNGKQVEIKRVEMRDKNASNGQWGQNIMSIGTGNGPIGSIDPSSMSQGYLGWGSAGYGYGNPTPSASYQGWGAPAGPQVPAHWSNTYGTPTQQTGYNSYGAQAGPPPQAGYGNSWNWNLPQNGSAPPPAAAAAGYPSQGAPHPGHQGDMYTRTGALEQSTAGSNPQKTDYPGYGGYGAYQQDSASFGAARSYGAPDGLAPPGMNSAAGATGVGGYSKYDYKEWPAS</sequence>
<evidence type="ECO:0000256" key="6">
    <source>
        <dbReference type="SAM" id="MobiDB-lite"/>
    </source>
</evidence>
<evidence type="ECO:0000256" key="1">
    <source>
        <dbReference type="ARBA" id="ARBA00004496"/>
    </source>
</evidence>
<dbReference type="InterPro" id="IPR000504">
    <property type="entry name" value="RRM_dom"/>
</dbReference>
<feature type="domain" description="RRM" evidence="7">
    <location>
        <begin position="15"/>
        <end position="102"/>
    </location>
</feature>
<dbReference type="Pfam" id="PF00076">
    <property type="entry name" value="RRM_1"/>
    <property type="match status" value="2"/>
</dbReference>
<comment type="caution">
    <text evidence="8">The sequence shown here is derived from an EMBL/GenBank/DDBJ whole genome shotgun (WGS) entry which is preliminary data.</text>
</comment>
<organism evidence="8 9">
    <name type="scientific">Parthenolecanium corni</name>
    <dbReference type="NCBI Taxonomy" id="536013"/>
    <lineage>
        <taxon>Eukaryota</taxon>
        <taxon>Metazoa</taxon>
        <taxon>Ecdysozoa</taxon>
        <taxon>Arthropoda</taxon>
        <taxon>Hexapoda</taxon>
        <taxon>Insecta</taxon>
        <taxon>Pterygota</taxon>
        <taxon>Neoptera</taxon>
        <taxon>Paraneoptera</taxon>
        <taxon>Hemiptera</taxon>
        <taxon>Sternorrhyncha</taxon>
        <taxon>Coccoidea</taxon>
        <taxon>Coccidae</taxon>
        <taxon>Parthenolecanium</taxon>
    </lineage>
</organism>
<evidence type="ECO:0000313" key="8">
    <source>
        <dbReference type="EMBL" id="KAK7574006.1"/>
    </source>
</evidence>
<dbReference type="GO" id="GO:0005737">
    <property type="term" value="C:cytoplasm"/>
    <property type="evidence" value="ECO:0007669"/>
    <property type="project" value="UniProtKB-SubCell"/>
</dbReference>
<proteinExistence type="predicted"/>
<reference evidence="8 9" key="1">
    <citation type="submission" date="2024-03" db="EMBL/GenBank/DDBJ databases">
        <title>Adaptation during the transition from Ophiocordyceps entomopathogen to insect associate is accompanied by gene loss and intensified selection.</title>
        <authorList>
            <person name="Ward C.M."/>
            <person name="Onetto C.A."/>
            <person name="Borneman A.R."/>
        </authorList>
    </citation>
    <scope>NUCLEOTIDE SEQUENCE [LARGE SCALE GENOMIC DNA]</scope>
    <source>
        <strain evidence="8">AWRI1</strain>
        <tissue evidence="8">Single Adult Female</tissue>
    </source>
</reference>
<feature type="region of interest" description="Disordered" evidence="6">
    <location>
        <begin position="251"/>
        <end position="319"/>
    </location>
</feature>
<evidence type="ECO:0000256" key="2">
    <source>
        <dbReference type="ARBA" id="ARBA00022490"/>
    </source>
</evidence>
<dbReference type="Gene3D" id="3.30.70.330">
    <property type="match status" value="2"/>
</dbReference>
<dbReference type="FunFam" id="3.30.70.330:FF:000427">
    <property type="entry name" value="Heterogeneous nuclear ribonucleoprotein 27C"/>
    <property type="match status" value="1"/>
</dbReference>
<protein>
    <recommendedName>
        <fullName evidence="7">RRM domain-containing protein</fullName>
    </recommendedName>
</protein>
<feature type="compositionally biased region" description="Polar residues" evidence="6">
    <location>
        <begin position="252"/>
        <end position="269"/>
    </location>
</feature>
<keyword evidence="9" id="KW-1185">Reference proteome</keyword>
<dbReference type="Proteomes" id="UP001367676">
    <property type="component" value="Unassembled WGS sequence"/>
</dbReference>
<evidence type="ECO:0000256" key="5">
    <source>
        <dbReference type="PROSITE-ProRule" id="PRU00176"/>
    </source>
</evidence>
<keyword evidence="3" id="KW-0677">Repeat</keyword>
<evidence type="ECO:0000256" key="3">
    <source>
        <dbReference type="ARBA" id="ARBA00022737"/>
    </source>
</evidence>
<dbReference type="InterPro" id="IPR035979">
    <property type="entry name" value="RBD_domain_sf"/>
</dbReference>